<feature type="domain" description="DUF6533" evidence="2">
    <location>
        <begin position="22"/>
        <end position="65"/>
    </location>
</feature>
<feature type="transmembrane region" description="Helical" evidence="1">
    <location>
        <begin position="51"/>
        <end position="72"/>
    </location>
</feature>
<keyword evidence="1" id="KW-0472">Membrane</keyword>
<evidence type="ECO:0000259" key="2">
    <source>
        <dbReference type="Pfam" id="PF20151"/>
    </source>
</evidence>
<evidence type="ECO:0000313" key="3">
    <source>
        <dbReference type="EMBL" id="KAH9829878.1"/>
    </source>
</evidence>
<dbReference type="Pfam" id="PF20151">
    <property type="entry name" value="DUF6533"/>
    <property type="match status" value="1"/>
</dbReference>
<sequence>MDSIQEQQLALILQSSFRARYCNVAVSLILYDFALTLPKEVSLFWRAPSKALSGTIIFAINRLIAVGLLVTGNASMDRTSTYASFRTSTLVQIPFILGSILVWAVISGIRVHALAGRSWILTLLTVLLAFVPLATNTYLVTTNTFTVYKVGWLVVCHESSPIPRERDEICARIESSMLSRSWMS</sequence>
<feature type="transmembrane region" description="Helical" evidence="1">
    <location>
        <begin position="93"/>
        <end position="113"/>
    </location>
</feature>
<evidence type="ECO:0000256" key="1">
    <source>
        <dbReference type="SAM" id="Phobius"/>
    </source>
</evidence>
<dbReference type="InterPro" id="IPR045340">
    <property type="entry name" value="DUF6533"/>
</dbReference>
<proteinExistence type="predicted"/>
<keyword evidence="1" id="KW-0812">Transmembrane</keyword>
<accession>A0ABQ8K0Y5</accession>
<dbReference type="Proteomes" id="UP000814176">
    <property type="component" value="Unassembled WGS sequence"/>
</dbReference>
<feature type="transmembrane region" description="Helical" evidence="1">
    <location>
        <begin position="21"/>
        <end position="39"/>
    </location>
</feature>
<reference evidence="3 4" key="1">
    <citation type="journal article" date="2021" name="Environ. Microbiol.">
        <title>Gene family expansions and transcriptome signatures uncover fungal adaptations to wood decay.</title>
        <authorList>
            <person name="Hage H."/>
            <person name="Miyauchi S."/>
            <person name="Viragh M."/>
            <person name="Drula E."/>
            <person name="Min B."/>
            <person name="Chaduli D."/>
            <person name="Navarro D."/>
            <person name="Favel A."/>
            <person name="Norest M."/>
            <person name="Lesage-Meessen L."/>
            <person name="Balint B."/>
            <person name="Merenyi Z."/>
            <person name="de Eugenio L."/>
            <person name="Morin E."/>
            <person name="Martinez A.T."/>
            <person name="Baldrian P."/>
            <person name="Stursova M."/>
            <person name="Martinez M.J."/>
            <person name="Novotny C."/>
            <person name="Magnuson J.K."/>
            <person name="Spatafora J.W."/>
            <person name="Maurice S."/>
            <person name="Pangilinan J."/>
            <person name="Andreopoulos W."/>
            <person name="LaButti K."/>
            <person name="Hundley H."/>
            <person name="Na H."/>
            <person name="Kuo A."/>
            <person name="Barry K."/>
            <person name="Lipzen A."/>
            <person name="Henrissat B."/>
            <person name="Riley R."/>
            <person name="Ahrendt S."/>
            <person name="Nagy L.G."/>
            <person name="Grigoriev I.V."/>
            <person name="Martin F."/>
            <person name="Rosso M.N."/>
        </authorList>
    </citation>
    <scope>NUCLEOTIDE SEQUENCE [LARGE SCALE GENOMIC DNA]</scope>
    <source>
        <strain evidence="3 4">CIRM-BRFM 1785</strain>
    </source>
</reference>
<gene>
    <name evidence="3" type="ORF">C8Q71DRAFT_392203</name>
</gene>
<protein>
    <recommendedName>
        <fullName evidence="2">DUF6533 domain-containing protein</fullName>
    </recommendedName>
</protein>
<feature type="transmembrane region" description="Helical" evidence="1">
    <location>
        <begin position="119"/>
        <end position="139"/>
    </location>
</feature>
<keyword evidence="1" id="KW-1133">Transmembrane helix</keyword>
<keyword evidence="4" id="KW-1185">Reference proteome</keyword>
<dbReference type="EMBL" id="JADCUA010000035">
    <property type="protein sequence ID" value="KAH9829878.1"/>
    <property type="molecule type" value="Genomic_DNA"/>
</dbReference>
<dbReference type="RefSeq" id="XP_047773241.1">
    <property type="nucleotide sequence ID" value="XM_047918269.1"/>
</dbReference>
<organism evidence="3 4">
    <name type="scientific">Rhodofomes roseus</name>
    <dbReference type="NCBI Taxonomy" id="34475"/>
    <lineage>
        <taxon>Eukaryota</taxon>
        <taxon>Fungi</taxon>
        <taxon>Dikarya</taxon>
        <taxon>Basidiomycota</taxon>
        <taxon>Agaricomycotina</taxon>
        <taxon>Agaricomycetes</taxon>
        <taxon>Polyporales</taxon>
        <taxon>Rhodofomes</taxon>
    </lineage>
</organism>
<comment type="caution">
    <text evidence="3">The sequence shown here is derived from an EMBL/GenBank/DDBJ whole genome shotgun (WGS) entry which is preliminary data.</text>
</comment>
<name>A0ABQ8K0Y5_9APHY</name>
<evidence type="ECO:0000313" key="4">
    <source>
        <dbReference type="Proteomes" id="UP000814176"/>
    </source>
</evidence>
<dbReference type="GeneID" id="71999001"/>